<dbReference type="Gene3D" id="1.10.12.10">
    <property type="entry name" value="Lyase 2-enoyl-coa Hydratase, Chain A, domain 2"/>
    <property type="match status" value="1"/>
</dbReference>
<gene>
    <name evidence="7" type="ORF">SAMN05216369_2820</name>
</gene>
<evidence type="ECO:0000256" key="2">
    <source>
        <dbReference type="ARBA" id="ARBA00022832"/>
    </source>
</evidence>
<dbReference type="GO" id="GO:0016836">
    <property type="term" value="F:hydro-lyase activity"/>
    <property type="evidence" value="ECO:0007669"/>
    <property type="project" value="TreeGrafter"/>
</dbReference>
<evidence type="ECO:0000256" key="3">
    <source>
        <dbReference type="ARBA" id="ARBA00022946"/>
    </source>
</evidence>
<evidence type="ECO:0000256" key="5">
    <source>
        <dbReference type="ARBA" id="ARBA00037410"/>
    </source>
</evidence>
<dbReference type="SUPFAM" id="SSF52096">
    <property type="entry name" value="ClpP/crotonase"/>
    <property type="match status" value="1"/>
</dbReference>
<keyword evidence="2" id="KW-0276">Fatty acid metabolism</keyword>
<dbReference type="CDD" id="cd06558">
    <property type="entry name" value="crotonase-like"/>
    <property type="match status" value="1"/>
</dbReference>
<dbReference type="AlphaFoldDB" id="A0A1M6UGU5"/>
<accession>A0A1M6UGU5</accession>
<evidence type="ECO:0000313" key="7">
    <source>
        <dbReference type="EMBL" id="SHK68373.1"/>
    </source>
</evidence>
<keyword evidence="3" id="KW-0809">Transit peptide</keyword>
<evidence type="ECO:0000256" key="1">
    <source>
        <dbReference type="ARBA" id="ARBA00005254"/>
    </source>
</evidence>
<evidence type="ECO:0000256" key="6">
    <source>
        <dbReference type="ARBA" id="ARBA00040545"/>
    </source>
</evidence>
<sequence>MAEPSVQGRIYSVCWEDLPDRPRHRSRIKWSIFMTEQSGPLVQKHSENGITTLTLNQPDRRNSLSMGMLDALADALADIATDDATRVVVLAAAGKVFCAGHDLKEIRDQLDSHEFQLALFNRCSEVMQQIVNLPKPVIARVAGVATAAGCQLVASCDLAVAADSARFATPGVNIGLFCSTPMVALSRNVSRKHAMEMLLTGELISAVRAEQLGLVNRIVDESLLDETVYTMARTIAEKSGHTLKIGKGAFYKQLEMPLADAYEYTAKVMAENMRADDAREGICAFLDKRKPEWKDS</sequence>
<dbReference type="InterPro" id="IPR029045">
    <property type="entry name" value="ClpP/crotonase-like_dom_sf"/>
</dbReference>
<dbReference type="GO" id="GO:0006631">
    <property type="term" value="P:fatty acid metabolic process"/>
    <property type="evidence" value="ECO:0007669"/>
    <property type="project" value="UniProtKB-KW"/>
</dbReference>
<dbReference type="Gene3D" id="3.90.226.10">
    <property type="entry name" value="2-enoyl-CoA Hydratase, Chain A, domain 1"/>
    <property type="match status" value="1"/>
</dbReference>
<dbReference type="InterPro" id="IPR001753">
    <property type="entry name" value="Enoyl-CoA_hydra/iso"/>
</dbReference>
<keyword evidence="4" id="KW-0443">Lipid metabolism</keyword>
<protein>
    <recommendedName>
        <fullName evidence="6">Enoyl-CoA hydratase domain-containing protein 3, mitochondrial</fullName>
    </recommendedName>
</protein>
<evidence type="ECO:0000256" key="4">
    <source>
        <dbReference type="ARBA" id="ARBA00023098"/>
    </source>
</evidence>
<dbReference type="PANTHER" id="PTHR43602">
    <property type="match status" value="1"/>
</dbReference>
<dbReference type="STRING" id="564117.SAMN05216369_2820"/>
<reference evidence="8" key="1">
    <citation type="submission" date="2016-11" db="EMBL/GenBank/DDBJ databases">
        <authorList>
            <person name="Varghese N."/>
            <person name="Submissions S."/>
        </authorList>
    </citation>
    <scope>NUCLEOTIDE SEQUENCE [LARGE SCALE GENOMIC DNA]</scope>
    <source>
        <strain evidence="8">CGMCC 1.10835</strain>
    </source>
</reference>
<organism evidence="7 8">
    <name type="scientific">Marinobacter antarcticus</name>
    <dbReference type="NCBI Taxonomy" id="564117"/>
    <lineage>
        <taxon>Bacteria</taxon>
        <taxon>Pseudomonadati</taxon>
        <taxon>Pseudomonadota</taxon>
        <taxon>Gammaproteobacteria</taxon>
        <taxon>Pseudomonadales</taxon>
        <taxon>Marinobacteraceae</taxon>
        <taxon>Marinobacter</taxon>
    </lineage>
</organism>
<dbReference type="InterPro" id="IPR052377">
    <property type="entry name" value="Mitochondrial_ECH-domain"/>
</dbReference>
<dbReference type="Proteomes" id="UP000184497">
    <property type="component" value="Unassembled WGS sequence"/>
</dbReference>
<dbReference type="EMBL" id="FRAQ01000002">
    <property type="protein sequence ID" value="SHK68373.1"/>
    <property type="molecule type" value="Genomic_DNA"/>
</dbReference>
<dbReference type="NCBIfam" id="NF006008">
    <property type="entry name" value="PRK08139.1"/>
    <property type="match status" value="1"/>
</dbReference>
<comment type="function">
    <text evidence="5">May play a role in fatty acid biosynthesis and insulin sensitivity.</text>
</comment>
<evidence type="ECO:0000313" key="8">
    <source>
        <dbReference type="Proteomes" id="UP000184497"/>
    </source>
</evidence>
<name>A0A1M6UGU5_9GAMM</name>
<dbReference type="PANTHER" id="PTHR43602:SF1">
    <property type="entry name" value="ENOYL-COA HYDRATASE DOMAIN-CONTAINING PROTEIN 3, MITOCHONDRIAL"/>
    <property type="match status" value="1"/>
</dbReference>
<dbReference type="InterPro" id="IPR014748">
    <property type="entry name" value="Enoyl-CoA_hydra_C"/>
</dbReference>
<proteinExistence type="inferred from homology"/>
<keyword evidence="8" id="KW-1185">Reference proteome</keyword>
<dbReference type="Pfam" id="PF00378">
    <property type="entry name" value="ECH_1"/>
    <property type="match status" value="1"/>
</dbReference>
<comment type="similarity">
    <text evidence="1">Belongs to the enoyl-CoA hydratase/isomerase family.</text>
</comment>